<dbReference type="GO" id="GO:0009225">
    <property type="term" value="P:nucleotide-sugar metabolic process"/>
    <property type="evidence" value="ECO:0007669"/>
    <property type="project" value="InterPro"/>
</dbReference>
<dbReference type="Gene3D" id="3.40.50.720">
    <property type="entry name" value="NAD(P)-binding Rossmann-like Domain"/>
    <property type="match status" value="1"/>
</dbReference>
<sequence length="350" mass="39079">MRKRIPKILVTGGAGFIGSAFIRLIAGTVLNSPLSVQGIHPERSEGPSGLGLSLIVVDKLTYAGDLKRLEEVKGKFEFYKTDICNKTIIQSIFQKEKPDVVLHFAAESHVDRSINDASPFIDTNIKGTQILLDASRKHKVSKFIFISSDEVYGEILNGKFTESSPIKPNSPYAASKAAADLLVQAYIRTYKFPAIIIRPCNNYGPWQYPEKLIPVAIASVLKGGKAPVYAKGQNIREWLYVDDCAMGITRIIQKGKIGEAYNLGSGIESKNINTVKLLLKNLDVSQNNFKFVKDRPGHDIRYSLDSSKIKKALGWSPKVKFEEGIKLTVIWYLQHKDWLLNREPSQTRKA</sequence>
<name>A0A2G9YJ55_9BACT</name>
<evidence type="ECO:0000256" key="1">
    <source>
        <dbReference type="ARBA" id="ARBA00001539"/>
    </source>
</evidence>
<dbReference type="InterPro" id="IPR016040">
    <property type="entry name" value="NAD(P)-bd_dom"/>
</dbReference>
<evidence type="ECO:0000256" key="2">
    <source>
        <dbReference type="ARBA" id="ARBA00001911"/>
    </source>
</evidence>
<evidence type="ECO:0000313" key="10">
    <source>
        <dbReference type="Proteomes" id="UP000231292"/>
    </source>
</evidence>
<dbReference type="AlphaFoldDB" id="A0A2G9YJ55"/>
<comment type="caution">
    <text evidence="9">The sequence shown here is derived from an EMBL/GenBank/DDBJ whole genome shotgun (WGS) entry which is preliminary data.</text>
</comment>
<evidence type="ECO:0000256" key="6">
    <source>
        <dbReference type="ARBA" id="ARBA00023239"/>
    </source>
</evidence>
<dbReference type="InterPro" id="IPR036291">
    <property type="entry name" value="NAD(P)-bd_dom_sf"/>
</dbReference>
<evidence type="ECO:0000259" key="8">
    <source>
        <dbReference type="Pfam" id="PF16363"/>
    </source>
</evidence>
<evidence type="ECO:0000256" key="3">
    <source>
        <dbReference type="ARBA" id="ARBA00008178"/>
    </source>
</evidence>
<evidence type="ECO:0000256" key="7">
    <source>
        <dbReference type="RuleBase" id="RU004473"/>
    </source>
</evidence>
<feature type="domain" description="NAD(P)-binding" evidence="8">
    <location>
        <begin position="56"/>
        <end position="327"/>
    </location>
</feature>
<dbReference type="Gene3D" id="3.90.25.10">
    <property type="entry name" value="UDP-galactose 4-epimerase, domain 1"/>
    <property type="match status" value="1"/>
</dbReference>
<dbReference type="GO" id="GO:0008460">
    <property type="term" value="F:dTDP-glucose 4,6-dehydratase activity"/>
    <property type="evidence" value="ECO:0007669"/>
    <property type="project" value="UniProtKB-EC"/>
</dbReference>
<protein>
    <recommendedName>
        <fullName evidence="4 7">dTDP-glucose 4,6-dehydratase</fullName>
        <ecNumber evidence="4 7">4.2.1.46</ecNumber>
    </recommendedName>
</protein>
<proteinExistence type="inferred from homology"/>
<dbReference type="SUPFAM" id="SSF51735">
    <property type="entry name" value="NAD(P)-binding Rossmann-fold domains"/>
    <property type="match status" value="1"/>
</dbReference>
<dbReference type="PANTHER" id="PTHR43000">
    <property type="entry name" value="DTDP-D-GLUCOSE 4,6-DEHYDRATASE-RELATED"/>
    <property type="match status" value="1"/>
</dbReference>
<dbReference type="NCBIfam" id="TIGR01181">
    <property type="entry name" value="dTDP_gluc_dehyt"/>
    <property type="match status" value="1"/>
</dbReference>
<gene>
    <name evidence="9" type="primary">rfbB</name>
    <name evidence="9" type="ORF">COX41_04165</name>
</gene>
<evidence type="ECO:0000313" key="9">
    <source>
        <dbReference type="EMBL" id="PIP19192.1"/>
    </source>
</evidence>
<reference evidence="9 10" key="1">
    <citation type="submission" date="2017-09" db="EMBL/GenBank/DDBJ databases">
        <title>Depth-based differentiation of microbial function through sediment-hosted aquifers and enrichment of novel symbionts in the deep terrestrial subsurface.</title>
        <authorList>
            <person name="Probst A.J."/>
            <person name="Ladd B."/>
            <person name="Jarett J.K."/>
            <person name="Geller-Mcgrath D.E."/>
            <person name="Sieber C.M."/>
            <person name="Emerson J.B."/>
            <person name="Anantharaman K."/>
            <person name="Thomas B.C."/>
            <person name="Malmstrom R."/>
            <person name="Stieglmeier M."/>
            <person name="Klingl A."/>
            <person name="Woyke T."/>
            <person name="Ryan C.M."/>
            <person name="Banfield J.F."/>
        </authorList>
    </citation>
    <scope>NUCLEOTIDE SEQUENCE [LARGE SCALE GENOMIC DNA]</scope>
    <source>
        <strain evidence="9">CG23_combo_of_CG06-09_8_20_14_all_41_10</strain>
    </source>
</reference>
<evidence type="ECO:0000256" key="5">
    <source>
        <dbReference type="ARBA" id="ARBA00023027"/>
    </source>
</evidence>
<organism evidence="9 10">
    <name type="scientific">Candidatus Sherwoodlollariibacterium unditelluris</name>
    <dbReference type="NCBI Taxonomy" id="1974757"/>
    <lineage>
        <taxon>Bacteria</taxon>
        <taxon>Pseudomonadati</taxon>
        <taxon>Candidatus Omnitrophota</taxon>
        <taxon>Candidatus Sherwoodlollariibacterium</taxon>
    </lineage>
</organism>
<dbReference type="InterPro" id="IPR005888">
    <property type="entry name" value="dTDP_Gluc_deHydtase"/>
</dbReference>
<keyword evidence="6 7" id="KW-0456">Lyase</keyword>
<comment type="catalytic activity">
    <reaction evidence="1 7">
        <text>dTDP-alpha-D-glucose = dTDP-4-dehydro-6-deoxy-alpha-D-glucose + H2O</text>
        <dbReference type="Rhea" id="RHEA:17221"/>
        <dbReference type="ChEBI" id="CHEBI:15377"/>
        <dbReference type="ChEBI" id="CHEBI:57477"/>
        <dbReference type="ChEBI" id="CHEBI:57649"/>
        <dbReference type="EC" id="4.2.1.46"/>
    </reaction>
</comment>
<dbReference type="CDD" id="cd05246">
    <property type="entry name" value="dTDP_GD_SDR_e"/>
    <property type="match status" value="1"/>
</dbReference>
<evidence type="ECO:0000256" key="4">
    <source>
        <dbReference type="ARBA" id="ARBA00011990"/>
    </source>
</evidence>
<dbReference type="Proteomes" id="UP000231292">
    <property type="component" value="Unassembled WGS sequence"/>
</dbReference>
<comment type="similarity">
    <text evidence="3 7">Belongs to the NAD(P)-dependent epimerase/dehydratase family. dTDP-glucose dehydratase subfamily.</text>
</comment>
<dbReference type="EMBL" id="PCRK01000101">
    <property type="protein sequence ID" value="PIP19192.1"/>
    <property type="molecule type" value="Genomic_DNA"/>
</dbReference>
<accession>A0A2G9YJ55</accession>
<keyword evidence="5" id="KW-0520">NAD</keyword>
<comment type="cofactor">
    <cofactor evidence="2 7">
        <name>NAD(+)</name>
        <dbReference type="ChEBI" id="CHEBI:57540"/>
    </cofactor>
</comment>
<dbReference type="Pfam" id="PF16363">
    <property type="entry name" value="GDP_Man_Dehyd"/>
    <property type="match status" value="1"/>
</dbReference>
<dbReference type="EC" id="4.2.1.46" evidence="4 7"/>